<dbReference type="Gene3D" id="3.40.50.150">
    <property type="entry name" value="Vaccinia Virus protein VP39"/>
    <property type="match status" value="1"/>
</dbReference>
<dbReference type="InterPro" id="IPR029063">
    <property type="entry name" value="SAM-dependent_MTases_sf"/>
</dbReference>
<evidence type="ECO:0000313" key="2">
    <source>
        <dbReference type="Proteomes" id="UP000247810"/>
    </source>
</evidence>
<dbReference type="PANTHER" id="PTHR43591:SF105">
    <property type="entry name" value="METHYLTRANSFERASE DOMAIN-CONTAINING PROTEIN-RELATED"/>
    <property type="match status" value="1"/>
</dbReference>
<dbReference type="OrthoDB" id="184880at2759"/>
<feature type="non-terminal residue" evidence="1">
    <location>
        <position position="179"/>
    </location>
</feature>
<dbReference type="Pfam" id="PF13489">
    <property type="entry name" value="Methyltransf_23"/>
    <property type="match status" value="1"/>
</dbReference>
<dbReference type="SUPFAM" id="SSF53335">
    <property type="entry name" value="S-adenosyl-L-methionine-dependent methyltransferases"/>
    <property type="match status" value="1"/>
</dbReference>
<protein>
    <recommendedName>
        <fullName evidence="3">S-adenosyl-L-methionine-dependent methyltransferase</fullName>
    </recommendedName>
</protein>
<name>A0A319D5G9_9EURO</name>
<dbReference type="GO" id="GO:0008168">
    <property type="term" value="F:methyltransferase activity"/>
    <property type="evidence" value="ECO:0007669"/>
    <property type="project" value="TreeGrafter"/>
</dbReference>
<organism evidence="1 2">
    <name type="scientific">Aspergillus ellipticus CBS 707.79</name>
    <dbReference type="NCBI Taxonomy" id="1448320"/>
    <lineage>
        <taxon>Eukaryota</taxon>
        <taxon>Fungi</taxon>
        <taxon>Dikarya</taxon>
        <taxon>Ascomycota</taxon>
        <taxon>Pezizomycotina</taxon>
        <taxon>Eurotiomycetes</taxon>
        <taxon>Eurotiomycetidae</taxon>
        <taxon>Eurotiales</taxon>
        <taxon>Aspergillaceae</taxon>
        <taxon>Aspergillus</taxon>
        <taxon>Aspergillus subgen. Circumdati</taxon>
    </lineage>
</organism>
<evidence type="ECO:0008006" key="3">
    <source>
        <dbReference type="Google" id="ProtNLM"/>
    </source>
</evidence>
<accession>A0A319D5G9</accession>
<dbReference type="CDD" id="cd02440">
    <property type="entry name" value="AdoMet_MTases"/>
    <property type="match status" value="1"/>
</dbReference>
<proteinExistence type="predicted"/>
<feature type="non-terminal residue" evidence="1">
    <location>
        <position position="1"/>
    </location>
</feature>
<sequence length="179" mass="19851">HKAFSLAMGKPVYTPIDISDSGLKILDSGCNTGCWLLDLAEASAPATHEYIGTDVWSSVFPPNPPENFHFFEQDICKPWPPSWHGTFDLVHQRTVLANIRKTPLRGIISQMTELLRPGGWIQLMEADFAPISGNGPALQEFLEIVSWFFETAGPGRDMGPMLKSELEGLGLEDVRDRVV</sequence>
<gene>
    <name evidence="1" type="ORF">BO71DRAFT_278699</name>
</gene>
<dbReference type="VEuPathDB" id="FungiDB:BO71DRAFT_278699"/>
<dbReference type="EMBL" id="KZ826013">
    <property type="protein sequence ID" value="PYH89747.1"/>
    <property type="molecule type" value="Genomic_DNA"/>
</dbReference>
<dbReference type="AlphaFoldDB" id="A0A319D5G9"/>
<dbReference type="Proteomes" id="UP000247810">
    <property type="component" value="Unassembled WGS sequence"/>
</dbReference>
<reference evidence="1 2" key="1">
    <citation type="submission" date="2018-02" db="EMBL/GenBank/DDBJ databases">
        <title>The genomes of Aspergillus section Nigri reveals drivers in fungal speciation.</title>
        <authorList>
            <consortium name="DOE Joint Genome Institute"/>
            <person name="Vesth T.C."/>
            <person name="Nybo J."/>
            <person name="Theobald S."/>
            <person name="Brandl J."/>
            <person name="Frisvad J.C."/>
            <person name="Nielsen K.F."/>
            <person name="Lyhne E.K."/>
            <person name="Kogle M.E."/>
            <person name="Kuo A."/>
            <person name="Riley R."/>
            <person name="Clum A."/>
            <person name="Nolan M."/>
            <person name="Lipzen A."/>
            <person name="Salamov A."/>
            <person name="Henrissat B."/>
            <person name="Wiebenga A."/>
            <person name="De vries R.P."/>
            <person name="Grigoriev I.V."/>
            <person name="Mortensen U.H."/>
            <person name="Andersen M.R."/>
            <person name="Baker S.E."/>
        </authorList>
    </citation>
    <scope>NUCLEOTIDE SEQUENCE [LARGE SCALE GENOMIC DNA]</scope>
    <source>
        <strain evidence="1 2">CBS 707.79</strain>
    </source>
</reference>
<evidence type="ECO:0000313" key="1">
    <source>
        <dbReference type="EMBL" id="PYH89747.1"/>
    </source>
</evidence>
<dbReference type="STRING" id="1448320.A0A319D5G9"/>
<dbReference type="PANTHER" id="PTHR43591">
    <property type="entry name" value="METHYLTRANSFERASE"/>
    <property type="match status" value="1"/>
</dbReference>
<keyword evidence="2" id="KW-1185">Reference proteome</keyword>